<proteinExistence type="predicted"/>
<dbReference type="InterPro" id="IPR009057">
    <property type="entry name" value="Homeodomain-like_sf"/>
</dbReference>
<dbReference type="InterPro" id="IPR052158">
    <property type="entry name" value="INH-QAR"/>
</dbReference>
<reference evidence="4 5" key="1">
    <citation type="submission" date="2018-03" db="EMBL/GenBank/DDBJ databases">
        <title>Genomic Encyclopedia of Archaeal and Bacterial Type Strains, Phase II (KMG-II): from individual species to whole genera.</title>
        <authorList>
            <person name="Goeker M."/>
        </authorList>
    </citation>
    <scope>NUCLEOTIDE SEQUENCE [LARGE SCALE GENOMIC DNA]</scope>
    <source>
        <strain evidence="4 5">DSM 45348</strain>
    </source>
</reference>
<evidence type="ECO:0000256" key="1">
    <source>
        <dbReference type="ARBA" id="ARBA00023015"/>
    </source>
</evidence>
<dbReference type="PROSITE" id="PS01124">
    <property type="entry name" value="HTH_ARAC_FAMILY_2"/>
    <property type="match status" value="1"/>
</dbReference>
<dbReference type="SUPFAM" id="SSF46689">
    <property type="entry name" value="Homeodomain-like"/>
    <property type="match status" value="2"/>
</dbReference>
<dbReference type="InterPro" id="IPR029062">
    <property type="entry name" value="Class_I_gatase-like"/>
</dbReference>
<feature type="domain" description="HTH araC/xylS-type" evidence="3">
    <location>
        <begin position="210"/>
        <end position="307"/>
    </location>
</feature>
<dbReference type="GO" id="GO:0043565">
    <property type="term" value="F:sequence-specific DNA binding"/>
    <property type="evidence" value="ECO:0007669"/>
    <property type="project" value="InterPro"/>
</dbReference>
<gene>
    <name evidence="4" type="ORF">CLV70_12335</name>
</gene>
<dbReference type="Proteomes" id="UP000239209">
    <property type="component" value="Unassembled WGS sequence"/>
</dbReference>
<dbReference type="SUPFAM" id="SSF52317">
    <property type="entry name" value="Class I glutamine amidotransferase-like"/>
    <property type="match status" value="1"/>
</dbReference>
<keyword evidence="5" id="KW-1185">Reference proteome</keyword>
<evidence type="ECO:0000313" key="5">
    <source>
        <dbReference type="Proteomes" id="UP000239209"/>
    </source>
</evidence>
<dbReference type="Gene3D" id="3.40.50.880">
    <property type="match status" value="1"/>
</dbReference>
<dbReference type="SMART" id="SM00342">
    <property type="entry name" value="HTH_ARAC"/>
    <property type="match status" value="1"/>
</dbReference>
<evidence type="ECO:0000313" key="4">
    <source>
        <dbReference type="EMBL" id="PRY20567.1"/>
    </source>
</evidence>
<dbReference type="PANTHER" id="PTHR43130:SF3">
    <property type="entry name" value="HTH-TYPE TRANSCRIPTIONAL REGULATOR RV1931C"/>
    <property type="match status" value="1"/>
</dbReference>
<dbReference type="Pfam" id="PF01965">
    <property type="entry name" value="DJ-1_PfpI"/>
    <property type="match status" value="1"/>
</dbReference>
<accession>A0A2T0RHF2</accession>
<keyword evidence="1" id="KW-0805">Transcription regulation</keyword>
<organism evidence="4 5">
    <name type="scientific">Pseudosporangium ferrugineum</name>
    <dbReference type="NCBI Taxonomy" id="439699"/>
    <lineage>
        <taxon>Bacteria</taxon>
        <taxon>Bacillati</taxon>
        <taxon>Actinomycetota</taxon>
        <taxon>Actinomycetes</taxon>
        <taxon>Micromonosporales</taxon>
        <taxon>Micromonosporaceae</taxon>
        <taxon>Pseudosporangium</taxon>
    </lineage>
</organism>
<dbReference type="Pfam" id="PF12833">
    <property type="entry name" value="HTH_18"/>
    <property type="match status" value="1"/>
</dbReference>
<name>A0A2T0RHF2_9ACTN</name>
<dbReference type="Gene3D" id="1.10.10.60">
    <property type="entry name" value="Homeodomain-like"/>
    <property type="match status" value="1"/>
</dbReference>
<dbReference type="CDD" id="cd03137">
    <property type="entry name" value="GATase1_AraC_1"/>
    <property type="match status" value="1"/>
</dbReference>
<dbReference type="InterPro" id="IPR002818">
    <property type="entry name" value="DJ-1/PfpI"/>
</dbReference>
<evidence type="ECO:0000259" key="3">
    <source>
        <dbReference type="PROSITE" id="PS01124"/>
    </source>
</evidence>
<dbReference type="RefSeq" id="WP_245908615.1">
    <property type="nucleotide sequence ID" value="NZ_PVZG01000023.1"/>
</dbReference>
<sequence length="313" mass="32936">MHRVGLLAYDGMTLLDAAGPVEVLHEADAGRGRYAITVVGPERGWVRTSSGVRMAVDEAAAGQRFDTLLVPGADGPPLLDPALIATVARLGAAAGRTAAICTGSFLLAGAGLLDGRAATTHWRYAEVLRRRHPAVSVTPDALFVRAGTVFTSAGVSAGIDLALALVELDHGPHLARDVARTLVVFMQRPGGQSQFSTRLDVPPARAGTLRTVLDAVTRDPAGDHTLTSMARAAGVSPRHLTRLFRTELGMTATGFVELTRIEAAQRLLVDGASVTAAARASGFGSDETLRRAFFRRLGVPPTTYRKRFGTTGP</sequence>
<protein>
    <submittedName>
        <fullName evidence="4">Transcriptional regulator GlxA family with amidase domain</fullName>
    </submittedName>
</protein>
<dbReference type="InterPro" id="IPR018060">
    <property type="entry name" value="HTH_AraC"/>
</dbReference>
<dbReference type="AlphaFoldDB" id="A0A2T0RHF2"/>
<evidence type="ECO:0000256" key="2">
    <source>
        <dbReference type="ARBA" id="ARBA00023163"/>
    </source>
</evidence>
<dbReference type="PANTHER" id="PTHR43130">
    <property type="entry name" value="ARAC-FAMILY TRANSCRIPTIONAL REGULATOR"/>
    <property type="match status" value="1"/>
</dbReference>
<dbReference type="GO" id="GO:0003700">
    <property type="term" value="F:DNA-binding transcription factor activity"/>
    <property type="evidence" value="ECO:0007669"/>
    <property type="project" value="InterPro"/>
</dbReference>
<keyword evidence="2" id="KW-0804">Transcription</keyword>
<dbReference type="EMBL" id="PVZG01000023">
    <property type="protein sequence ID" value="PRY20567.1"/>
    <property type="molecule type" value="Genomic_DNA"/>
</dbReference>
<comment type="caution">
    <text evidence="4">The sequence shown here is derived from an EMBL/GenBank/DDBJ whole genome shotgun (WGS) entry which is preliminary data.</text>
</comment>